<keyword evidence="2" id="KW-1185">Reference proteome</keyword>
<sequence length="90" mass="10610">MEDIQHNAFTSWTLYSSNGIFCHIHYVDRTSLLRTSNFFHICSYILLVLSSILHRTSEMRLICFWTTKTTHGHQVFGLKALNYQNIDRKS</sequence>
<evidence type="ECO:0000313" key="1">
    <source>
        <dbReference type="EMBL" id="KFM69346.1"/>
    </source>
</evidence>
<proteinExistence type="predicted"/>
<organism evidence="1 2">
    <name type="scientific">Stegodyphus mimosarum</name>
    <name type="common">African social velvet spider</name>
    <dbReference type="NCBI Taxonomy" id="407821"/>
    <lineage>
        <taxon>Eukaryota</taxon>
        <taxon>Metazoa</taxon>
        <taxon>Ecdysozoa</taxon>
        <taxon>Arthropoda</taxon>
        <taxon>Chelicerata</taxon>
        <taxon>Arachnida</taxon>
        <taxon>Araneae</taxon>
        <taxon>Araneomorphae</taxon>
        <taxon>Entelegynae</taxon>
        <taxon>Eresoidea</taxon>
        <taxon>Eresidae</taxon>
        <taxon>Stegodyphus</taxon>
    </lineage>
</organism>
<name>A0A087TW57_STEMI</name>
<accession>A0A087TW57</accession>
<protein>
    <submittedName>
        <fullName evidence="1">Uncharacterized protein</fullName>
    </submittedName>
</protein>
<feature type="non-terminal residue" evidence="1">
    <location>
        <position position="90"/>
    </location>
</feature>
<dbReference type="EMBL" id="KK117017">
    <property type="protein sequence ID" value="KFM69346.1"/>
    <property type="molecule type" value="Genomic_DNA"/>
</dbReference>
<reference evidence="1 2" key="1">
    <citation type="submission" date="2013-11" db="EMBL/GenBank/DDBJ databases">
        <title>Genome sequencing of Stegodyphus mimosarum.</title>
        <authorList>
            <person name="Bechsgaard J."/>
        </authorList>
    </citation>
    <scope>NUCLEOTIDE SEQUENCE [LARGE SCALE GENOMIC DNA]</scope>
</reference>
<evidence type="ECO:0000313" key="2">
    <source>
        <dbReference type="Proteomes" id="UP000054359"/>
    </source>
</evidence>
<dbReference type="AlphaFoldDB" id="A0A087TW57"/>
<dbReference type="Proteomes" id="UP000054359">
    <property type="component" value="Unassembled WGS sequence"/>
</dbReference>
<gene>
    <name evidence="1" type="ORF">X975_10965</name>
</gene>